<gene>
    <name evidence="2" type="ORF">PHLCEN_2v12128</name>
</gene>
<reference evidence="2 3" key="1">
    <citation type="submission" date="2018-02" db="EMBL/GenBank/DDBJ databases">
        <title>Genome sequence of the basidiomycete white-rot fungus Phlebia centrifuga.</title>
        <authorList>
            <person name="Granchi Z."/>
            <person name="Peng M."/>
            <person name="de Vries R.P."/>
            <person name="Hilden K."/>
            <person name="Makela M.R."/>
            <person name="Grigoriev I."/>
            <person name="Riley R."/>
        </authorList>
    </citation>
    <scope>NUCLEOTIDE SEQUENCE [LARGE SCALE GENOMIC DNA]</scope>
    <source>
        <strain evidence="2 3">FBCC195</strain>
    </source>
</reference>
<evidence type="ECO:0000313" key="2">
    <source>
        <dbReference type="EMBL" id="PSR71918.1"/>
    </source>
</evidence>
<name>A0A2R6NI34_9APHY</name>
<evidence type="ECO:0000313" key="3">
    <source>
        <dbReference type="Proteomes" id="UP000186601"/>
    </source>
</evidence>
<accession>A0A2R6NI34</accession>
<dbReference type="Proteomes" id="UP000186601">
    <property type="component" value="Unassembled WGS sequence"/>
</dbReference>
<dbReference type="EMBL" id="MLYV02001230">
    <property type="protein sequence ID" value="PSR71918.1"/>
    <property type="molecule type" value="Genomic_DNA"/>
</dbReference>
<feature type="region of interest" description="Disordered" evidence="1">
    <location>
        <begin position="452"/>
        <end position="471"/>
    </location>
</feature>
<feature type="region of interest" description="Disordered" evidence="1">
    <location>
        <begin position="197"/>
        <end position="322"/>
    </location>
</feature>
<proteinExistence type="predicted"/>
<dbReference type="OrthoDB" id="3270652at2759"/>
<dbReference type="AlphaFoldDB" id="A0A2R6NI34"/>
<evidence type="ECO:0000256" key="1">
    <source>
        <dbReference type="SAM" id="MobiDB-lite"/>
    </source>
</evidence>
<sequence>MVLDLLGWGVPPEYLVSCGLSREIVYYVFIELNLRLPINLDVTGLPESTAVFGSPEPMSPPSHLNQRSDTGAGHATTPPRPVHAHPSLPRKPPAPRRTSASAPAEGPASQLSATAPLFVPSASTSIPISGEQPSLFDMEQQRRQELLARKAVLASRKLKNAAAASSSYALANEAKDVDMAPPVVPTKTVEDFLNSIPAVSTDSKSPGGDDDMDVDAIPGLSANRESPQSNASTPRSTSVSDIITISEIVPPPRTESGSPEGSTRNSKERSVDGGSALLDDKSDTPSGQHSGLHSAGSRRATKRPVAADFVDMDPGASRSQGYGYGATYYQSNAPRKKPQSFAGLTGTRRMVINLSDSEDEVEDTVNGYGDYRSTYRPQAHYSRPPSRLGASNSVDSIGSRNGIVSPAILLEKEQEIRRMRELIAKRERARLGKLTTVREVTIPYLFFEPDLSRQSSNMSTPPPSASDNSVMNTPVSVKQEEDEGIASASLRLPSLETREATVVPRILL</sequence>
<keyword evidence="3" id="KW-1185">Reference proteome</keyword>
<protein>
    <submittedName>
        <fullName evidence="2">Uncharacterized protein</fullName>
    </submittedName>
</protein>
<organism evidence="2 3">
    <name type="scientific">Hermanssonia centrifuga</name>
    <dbReference type="NCBI Taxonomy" id="98765"/>
    <lineage>
        <taxon>Eukaryota</taxon>
        <taxon>Fungi</taxon>
        <taxon>Dikarya</taxon>
        <taxon>Basidiomycota</taxon>
        <taxon>Agaricomycotina</taxon>
        <taxon>Agaricomycetes</taxon>
        <taxon>Polyporales</taxon>
        <taxon>Meruliaceae</taxon>
        <taxon>Hermanssonia</taxon>
    </lineage>
</organism>
<feature type="compositionally biased region" description="Polar residues" evidence="1">
    <location>
        <begin position="255"/>
        <end position="264"/>
    </location>
</feature>
<feature type="region of interest" description="Disordered" evidence="1">
    <location>
        <begin position="51"/>
        <end position="111"/>
    </location>
</feature>
<comment type="caution">
    <text evidence="2">The sequence shown here is derived from an EMBL/GenBank/DDBJ whole genome shotgun (WGS) entry which is preliminary data.</text>
</comment>
<feature type="compositionally biased region" description="Polar residues" evidence="1">
    <location>
        <begin position="223"/>
        <end position="243"/>
    </location>
</feature>